<feature type="signal peptide" evidence="1">
    <location>
        <begin position="1"/>
        <end position="20"/>
    </location>
</feature>
<evidence type="ECO:0000256" key="1">
    <source>
        <dbReference type="SAM" id="SignalP"/>
    </source>
</evidence>
<evidence type="ECO:0000259" key="2">
    <source>
        <dbReference type="PROSITE" id="PS50011"/>
    </source>
</evidence>
<dbReference type="PANTHER" id="PTHR37542:SF3">
    <property type="entry name" value="PRION-INHIBITION AND PROPAGATION HELO DOMAIN-CONTAINING PROTEIN"/>
    <property type="match status" value="1"/>
</dbReference>
<dbReference type="AlphaFoldDB" id="A0A0C3H5E0"/>
<dbReference type="Proteomes" id="UP000054321">
    <property type="component" value="Unassembled WGS sequence"/>
</dbReference>
<accession>A0A0C3H5E0</accession>
<dbReference type="InParanoid" id="A0A0C3H5E0"/>
<dbReference type="HOGENOM" id="CLU_028627_1_0_1"/>
<reference evidence="3 4" key="1">
    <citation type="submission" date="2014-04" db="EMBL/GenBank/DDBJ databases">
        <authorList>
            <consortium name="DOE Joint Genome Institute"/>
            <person name="Kuo A."/>
            <person name="Martino E."/>
            <person name="Perotto S."/>
            <person name="Kohler A."/>
            <person name="Nagy L.G."/>
            <person name="Floudas D."/>
            <person name="Copeland A."/>
            <person name="Barry K.W."/>
            <person name="Cichocki N."/>
            <person name="Veneault-Fourrey C."/>
            <person name="LaButti K."/>
            <person name="Lindquist E.A."/>
            <person name="Lipzen A."/>
            <person name="Lundell T."/>
            <person name="Morin E."/>
            <person name="Murat C."/>
            <person name="Sun H."/>
            <person name="Tunlid A."/>
            <person name="Henrissat B."/>
            <person name="Grigoriev I.V."/>
            <person name="Hibbett D.S."/>
            <person name="Martin F."/>
            <person name="Nordberg H.P."/>
            <person name="Cantor M.N."/>
            <person name="Hua S.X."/>
        </authorList>
    </citation>
    <scope>NUCLEOTIDE SEQUENCE [LARGE SCALE GENOMIC DNA]</scope>
    <source>
        <strain evidence="3 4">Zn</strain>
    </source>
</reference>
<sequence>MDAFATAVTAVGLIIRLLDAYSSYSEEAKSLKIRFAWDFQTLQDFNAYIVQRRAVQANQQVDDQYAALLEQTAAYLNMFARKIQKELHKLERKGSLRDYLNRLEWATRRDYLKEVSRDMSQWATSLEVRLLSLKQELKEIPASSTGDQVRPPALVTSHSRLEELFALPSNAKQTRVKKMLLEDSSDLASEISGRDISTQPVQYKGDELIFASRRVPPGKIQGTSEFLNMQYQMGELAAALNCLDPAADIRLLKVEYYFYHAESNQFLFVQKSPYPLESMMTLEQVISATPFESTLDDRLKLANKIAEAVFFLHTAGFFHKNITSSSVVALRRFRRPPHKPTEEEVPEFDDAYLMGFDLIRGTDAITTKEGAVRDSEEPISPWDFDIFQHPDRLQGESSLEYNRAYDIYSLGVVLLEVGFWEPLRKIATDLEQTDQSGWVRKLLEIVPKLRLDVRIGKKYQRLVTWCLNLKGGHIEDAEFIEEVLNPLEEIIHGLD</sequence>
<proteinExistence type="predicted"/>
<dbReference type="InterPro" id="IPR000719">
    <property type="entry name" value="Prot_kinase_dom"/>
</dbReference>
<feature type="domain" description="Protein kinase" evidence="2">
    <location>
        <begin position="181"/>
        <end position="491"/>
    </location>
</feature>
<dbReference type="PANTHER" id="PTHR37542">
    <property type="entry name" value="HELO DOMAIN-CONTAINING PROTEIN-RELATED"/>
    <property type="match status" value="1"/>
</dbReference>
<keyword evidence="4" id="KW-1185">Reference proteome</keyword>
<dbReference type="InterPro" id="IPR011009">
    <property type="entry name" value="Kinase-like_dom_sf"/>
</dbReference>
<name>A0A0C3H5E0_OIDMZ</name>
<reference evidence="4" key="2">
    <citation type="submission" date="2015-01" db="EMBL/GenBank/DDBJ databases">
        <title>Evolutionary Origins and Diversification of the Mycorrhizal Mutualists.</title>
        <authorList>
            <consortium name="DOE Joint Genome Institute"/>
            <consortium name="Mycorrhizal Genomics Consortium"/>
            <person name="Kohler A."/>
            <person name="Kuo A."/>
            <person name="Nagy L.G."/>
            <person name="Floudas D."/>
            <person name="Copeland A."/>
            <person name="Barry K.W."/>
            <person name="Cichocki N."/>
            <person name="Veneault-Fourrey C."/>
            <person name="LaButti K."/>
            <person name="Lindquist E.A."/>
            <person name="Lipzen A."/>
            <person name="Lundell T."/>
            <person name="Morin E."/>
            <person name="Murat C."/>
            <person name="Riley R."/>
            <person name="Ohm R."/>
            <person name="Sun H."/>
            <person name="Tunlid A."/>
            <person name="Henrissat B."/>
            <person name="Grigoriev I.V."/>
            <person name="Hibbett D.S."/>
            <person name="Martin F."/>
        </authorList>
    </citation>
    <scope>NUCLEOTIDE SEQUENCE [LARGE SCALE GENOMIC DNA]</scope>
    <source>
        <strain evidence="4">Zn</strain>
    </source>
</reference>
<feature type="chain" id="PRO_5002174703" description="Protein kinase domain-containing protein" evidence="1">
    <location>
        <begin position="21"/>
        <end position="495"/>
    </location>
</feature>
<dbReference type="STRING" id="913774.A0A0C3H5E0"/>
<dbReference type="PROSITE" id="PS50011">
    <property type="entry name" value="PROTEIN_KINASE_DOM"/>
    <property type="match status" value="1"/>
</dbReference>
<dbReference type="GO" id="GO:0005524">
    <property type="term" value="F:ATP binding"/>
    <property type="evidence" value="ECO:0007669"/>
    <property type="project" value="InterPro"/>
</dbReference>
<dbReference type="SUPFAM" id="SSF56112">
    <property type="entry name" value="Protein kinase-like (PK-like)"/>
    <property type="match status" value="1"/>
</dbReference>
<dbReference type="OrthoDB" id="1911848at2759"/>
<dbReference type="Gene3D" id="1.10.510.10">
    <property type="entry name" value="Transferase(Phosphotransferase) domain 1"/>
    <property type="match status" value="1"/>
</dbReference>
<dbReference type="GO" id="GO:0004672">
    <property type="term" value="F:protein kinase activity"/>
    <property type="evidence" value="ECO:0007669"/>
    <property type="project" value="InterPro"/>
</dbReference>
<dbReference type="EMBL" id="KN832880">
    <property type="protein sequence ID" value="KIM98564.1"/>
    <property type="molecule type" value="Genomic_DNA"/>
</dbReference>
<organism evidence="3 4">
    <name type="scientific">Oidiodendron maius (strain Zn)</name>
    <dbReference type="NCBI Taxonomy" id="913774"/>
    <lineage>
        <taxon>Eukaryota</taxon>
        <taxon>Fungi</taxon>
        <taxon>Dikarya</taxon>
        <taxon>Ascomycota</taxon>
        <taxon>Pezizomycotina</taxon>
        <taxon>Leotiomycetes</taxon>
        <taxon>Leotiomycetes incertae sedis</taxon>
        <taxon>Myxotrichaceae</taxon>
        <taxon>Oidiodendron</taxon>
    </lineage>
</organism>
<evidence type="ECO:0000313" key="3">
    <source>
        <dbReference type="EMBL" id="KIM98564.1"/>
    </source>
</evidence>
<evidence type="ECO:0000313" key="4">
    <source>
        <dbReference type="Proteomes" id="UP000054321"/>
    </source>
</evidence>
<protein>
    <recommendedName>
        <fullName evidence="2">Protein kinase domain-containing protein</fullName>
    </recommendedName>
</protein>
<keyword evidence="1" id="KW-0732">Signal</keyword>
<gene>
    <name evidence="3" type="ORF">OIDMADRAFT_56913</name>
</gene>